<name>A0ABS4GRK9_9BACL</name>
<feature type="transmembrane region" description="Helical" evidence="1">
    <location>
        <begin position="12"/>
        <end position="30"/>
    </location>
</feature>
<feature type="transmembrane region" description="Helical" evidence="1">
    <location>
        <begin position="145"/>
        <end position="162"/>
    </location>
</feature>
<evidence type="ECO:0000313" key="2">
    <source>
        <dbReference type="EMBL" id="MBP1932886.1"/>
    </source>
</evidence>
<sequence>MDTNVVIRLTKTALVLFFGFYALLVAFGNLTDFNSNLMFIQHVLSMDTTFEGNSLMYRAITSPTLQFTAYYLIILTEWFIAFACLYGSYRMARHLKSSNTTFHQEKKWGIIGLLVGISLWFFGFQVIGGEWFAMWQSQIWNGLDSAFRLTTYIGIALLALMLKEG</sequence>
<dbReference type="EMBL" id="JAGGKT010000008">
    <property type="protein sequence ID" value="MBP1932886.1"/>
    <property type="molecule type" value="Genomic_DNA"/>
</dbReference>
<accession>A0ABS4GRK9</accession>
<dbReference type="RefSeq" id="WP_209810916.1">
    <property type="nucleotide sequence ID" value="NZ_JAGGKT010000008.1"/>
</dbReference>
<keyword evidence="3" id="KW-1185">Reference proteome</keyword>
<dbReference type="Pfam" id="PF09933">
    <property type="entry name" value="DUF2165"/>
    <property type="match status" value="1"/>
</dbReference>
<dbReference type="Proteomes" id="UP001519343">
    <property type="component" value="Unassembled WGS sequence"/>
</dbReference>
<proteinExistence type="predicted"/>
<feature type="transmembrane region" description="Helical" evidence="1">
    <location>
        <begin position="69"/>
        <end position="89"/>
    </location>
</feature>
<protein>
    <submittedName>
        <fullName evidence="2">Small integral membrane protein</fullName>
    </submittedName>
</protein>
<feature type="transmembrane region" description="Helical" evidence="1">
    <location>
        <begin position="110"/>
        <end position="133"/>
    </location>
</feature>
<evidence type="ECO:0000256" key="1">
    <source>
        <dbReference type="SAM" id="Phobius"/>
    </source>
</evidence>
<keyword evidence="1" id="KW-0472">Membrane</keyword>
<keyword evidence="1" id="KW-1133">Transmembrane helix</keyword>
<organism evidence="2 3">
    <name type="scientific">Ammoniphilus resinae</name>
    <dbReference type="NCBI Taxonomy" id="861532"/>
    <lineage>
        <taxon>Bacteria</taxon>
        <taxon>Bacillati</taxon>
        <taxon>Bacillota</taxon>
        <taxon>Bacilli</taxon>
        <taxon>Bacillales</taxon>
        <taxon>Paenibacillaceae</taxon>
        <taxon>Aneurinibacillus group</taxon>
        <taxon>Ammoniphilus</taxon>
    </lineage>
</organism>
<gene>
    <name evidence="2" type="ORF">J2Z37_002897</name>
</gene>
<dbReference type="InterPro" id="IPR018681">
    <property type="entry name" value="DUF2165_transmembrane"/>
</dbReference>
<reference evidence="2 3" key="1">
    <citation type="submission" date="2021-03" db="EMBL/GenBank/DDBJ databases">
        <title>Genomic Encyclopedia of Type Strains, Phase IV (KMG-IV): sequencing the most valuable type-strain genomes for metagenomic binning, comparative biology and taxonomic classification.</title>
        <authorList>
            <person name="Goeker M."/>
        </authorList>
    </citation>
    <scope>NUCLEOTIDE SEQUENCE [LARGE SCALE GENOMIC DNA]</scope>
    <source>
        <strain evidence="2 3">DSM 24738</strain>
    </source>
</reference>
<evidence type="ECO:0000313" key="3">
    <source>
        <dbReference type="Proteomes" id="UP001519343"/>
    </source>
</evidence>
<comment type="caution">
    <text evidence="2">The sequence shown here is derived from an EMBL/GenBank/DDBJ whole genome shotgun (WGS) entry which is preliminary data.</text>
</comment>
<keyword evidence="1" id="KW-0812">Transmembrane</keyword>